<name>A0ABP3I311_9ACTN</name>
<dbReference type="Proteomes" id="UP001500879">
    <property type="component" value="Unassembled WGS sequence"/>
</dbReference>
<evidence type="ECO:0000313" key="1">
    <source>
        <dbReference type="EMBL" id="GAA0389016.1"/>
    </source>
</evidence>
<dbReference type="EMBL" id="BAAABX010000007">
    <property type="protein sequence ID" value="GAA0389016.1"/>
    <property type="molecule type" value="Genomic_DNA"/>
</dbReference>
<proteinExistence type="predicted"/>
<protein>
    <submittedName>
        <fullName evidence="1">Uncharacterized protein</fullName>
    </submittedName>
</protein>
<accession>A0ABP3I311</accession>
<sequence>MEVRPACGAGDRPPQTATQGIECQDLDSELRAVGIVIGDLDGIVLSNFNHGGSGLYLAAGVP</sequence>
<evidence type="ECO:0000313" key="2">
    <source>
        <dbReference type="Proteomes" id="UP001500879"/>
    </source>
</evidence>
<gene>
    <name evidence="1" type="ORF">GCM10010357_07150</name>
</gene>
<organism evidence="1 2">
    <name type="scientific">Streptomyces luteireticuli</name>
    <dbReference type="NCBI Taxonomy" id="173858"/>
    <lineage>
        <taxon>Bacteria</taxon>
        <taxon>Bacillati</taxon>
        <taxon>Actinomycetota</taxon>
        <taxon>Actinomycetes</taxon>
        <taxon>Kitasatosporales</taxon>
        <taxon>Streptomycetaceae</taxon>
        <taxon>Streptomyces</taxon>
    </lineage>
</organism>
<reference evidence="2" key="1">
    <citation type="journal article" date="2019" name="Int. J. Syst. Evol. Microbiol.">
        <title>The Global Catalogue of Microorganisms (GCM) 10K type strain sequencing project: providing services to taxonomists for standard genome sequencing and annotation.</title>
        <authorList>
            <consortium name="The Broad Institute Genomics Platform"/>
            <consortium name="The Broad Institute Genome Sequencing Center for Infectious Disease"/>
            <person name="Wu L."/>
            <person name="Ma J."/>
        </authorList>
    </citation>
    <scope>NUCLEOTIDE SEQUENCE [LARGE SCALE GENOMIC DNA]</scope>
    <source>
        <strain evidence="2">JCM 4788</strain>
    </source>
</reference>
<keyword evidence="2" id="KW-1185">Reference proteome</keyword>
<comment type="caution">
    <text evidence="1">The sequence shown here is derived from an EMBL/GenBank/DDBJ whole genome shotgun (WGS) entry which is preliminary data.</text>
</comment>